<evidence type="ECO:0000313" key="2">
    <source>
        <dbReference type="Proteomes" id="UP000322699"/>
    </source>
</evidence>
<reference evidence="1 2" key="1">
    <citation type="submission" date="2019-08" db="EMBL/GenBank/DDBJ databases">
        <title>Deep-cultivation of Planctomycetes and their phenomic and genomic characterization uncovers novel biology.</title>
        <authorList>
            <person name="Wiegand S."/>
            <person name="Jogler M."/>
            <person name="Boedeker C."/>
            <person name="Pinto D."/>
            <person name="Vollmers J."/>
            <person name="Rivas-Marin E."/>
            <person name="Kohn T."/>
            <person name="Peeters S.H."/>
            <person name="Heuer A."/>
            <person name="Rast P."/>
            <person name="Oberbeckmann S."/>
            <person name="Bunk B."/>
            <person name="Jeske O."/>
            <person name="Meyerdierks A."/>
            <person name="Storesund J.E."/>
            <person name="Kallscheuer N."/>
            <person name="Luecker S."/>
            <person name="Lage O.M."/>
            <person name="Pohl T."/>
            <person name="Merkel B.J."/>
            <person name="Hornburger P."/>
            <person name="Mueller R.-W."/>
            <person name="Bruemmer F."/>
            <person name="Labrenz M."/>
            <person name="Spormann A.M."/>
            <person name="Op Den Camp H."/>
            <person name="Overmann J."/>
            <person name="Amann R."/>
            <person name="Jetten M.S.M."/>
            <person name="Mascher T."/>
            <person name="Medema M.H."/>
            <person name="Devos D.P."/>
            <person name="Kaster A.-K."/>
            <person name="Ovreas L."/>
            <person name="Rohde M."/>
            <person name="Galperin M.Y."/>
            <person name="Jogler C."/>
        </authorList>
    </citation>
    <scope>NUCLEOTIDE SEQUENCE [LARGE SCALE GENOMIC DNA]</scope>
    <source>
        <strain evidence="1 2">LF1</strain>
    </source>
</reference>
<accession>A0A5B1CEY5</accession>
<keyword evidence="2" id="KW-1185">Reference proteome</keyword>
<dbReference type="RefSeq" id="WP_068258702.1">
    <property type="nucleotide sequence ID" value="NZ_LWSK01000006.1"/>
</dbReference>
<dbReference type="OrthoDB" id="9796209at2"/>
<proteinExistence type="predicted"/>
<dbReference type="Proteomes" id="UP000322699">
    <property type="component" value="Unassembled WGS sequence"/>
</dbReference>
<name>A0A5B1CEY5_9BACT</name>
<organism evidence="1 2">
    <name type="scientific">Rubripirellula obstinata</name>
    <dbReference type="NCBI Taxonomy" id="406547"/>
    <lineage>
        <taxon>Bacteria</taxon>
        <taxon>Pseudomonadati</taxon>
        <taxon>Planctomycetota</taxon>
        <taxon>Planctomycetia</taxon>
        <taxon>Pirellulales</taxon>
        <taxon>Pirellulaceae</taxon>
        <taxon>Rubripirellula</taxon>
    </lineage>
</organism>
<sequence length="225" mass="25112">MAKPELTIEQLQVEAALFAADQSVHVERELYGVTDGKAIGTLIERRFHDHLSAKYNHVRGSSSSGRDLPALDVDLKATRASQPQSSCPYRSATQKVYGLGYSLLIFVYEKKDDDIADTGQLLILDTVFVHKSRTADYQTTMGIRSLIKQNAGVDEIIDFLEERRLPVDPPEARRLAKRILKEPPAIGYLTISNALQWRLQYGRVVEMAGTVDGINDVNLLKKSTP</sequence>
<dbReference type="EMBL" id="VRLW01000001">
    <property type="protein sequence ID" value="KAA1259718.1"/>
    <property type="molecule type" value="Genomic_DNA"/>
</dbReference>
<comment type="caution">
    <text evidence="1">The sequence shown here is derived from an EMBL/GenBank/DDBJ whole genome shotgun (WGS) entry which is preliminary data.</text>
</comment>
<protein>
    <recommendedName>
        <fullName evidence="3">Restriction endonuclease</fullName>
    </recommendedName>
</protein>
<gene>
    <name evidence="1" type="ORF">LF1_22550</name>
</gene>
<dbReference type="AlphaFoldDB" id="A0A5B1CEY5"/>
<evidence type="ECO:0008006" key="3">
    <source>
        <dbReference type="Google" id="ProtNLM"/>
    </source>
</evidence>
<evidence type="ECO:0000313" key="1">
    <source>
        <dbReference type="EMBL" id="KAA1259718.1"/>
    </source>
</evidence>